<dbReference type="Pfam" id="PF01613">
    <property type="entry name" value="Flavin_Reduct"/>
    <property type="match status" value="1"/>
</dbReference>
<organism evidence="4 5">
    <name type="scientific">Trinickia caryophylli</name>
    <name type="common">Paraburkholderia caryophylli</name>
    <dbReference type="NCBI Taxonomy" id="28094"/>
    <lineage>
        <taxon>Bacteria</taxon>
        <taxon>Pseudomonadati</taxon>
        <taxon>Pseudomonadota</taxon>
        <taxon>Betaproteobacteria</taxon>
        <taxon>Burkholderiales</taxon>
        <taxon>Burkholderiaceae</taxon>
        <taxon>Trinickia</taxon>
    </lineage>
</organism>
<dbReference type="EMBL" id="FXAH01000013">
    <property type="protein sequence ID" value="SMF64158.1"/>
    <property type="molecule type" value="Genomic_DNA"/>
</dbReference>
<dbReference type="STRING" id="28094.SAMN06295900_113155"/>
<feature type="domain" description="Flavin reductase like" evidence="3">
    <location>
        <begin position="19"/>
        <end position="162"/>
    </location>
</feature>
<gene>
    <name evidence="4" type="ORF">SAMN06295900_113155</name>
</gene>
<accession>A0A1X7G5I4</accession>
<sequence length="189" mass="20277">MSDRITKPTFDERTFRDVVGTFATGVTVVTTCDAMGAKHGLTANSFSSVSLDPPLILWCQATASKSYAAFRENSRFAINILAHDQMWMSRHFAKPSDDKFRDIDYALGSGGAPLLRGTAASLECVKVAEYPCGDHVVHIGRVTQALRSGRASLAFCAGHYLSVPSCHGDLPARDTDNTLPASLIPVTAA</sequence>
<dbReference type="Proteomes" id="UP000192911">
    <property type="component" value="Unassembled WGS sequence"/>
</dbReference>
<evidence type="ECO:0000313" key="4">
    <source>
        <dbReference type="EMBL" id="SMF64158.1"/>
    </source>
</evidence>
<dbReference type="GO" id="GO:0010181">
    <property type="term" value="F:FMN binding"/>
    <property type="evidence" value="ECO:0007669"/>
    <property type="project" value="InterPro"/>
</dbReference>
<dbReference type="PANTHER" id="PTHR30466:SF11">
    <property type="entry name" value="FLAVIN-DEPENDENT MONOOXYGENASE, REDUCTASE SUBUNIT HSAB"/>
    <property type="match status" value="1"/>
</dbReference>
<dbReference type="InterPro" id="IPR050268">
    <property type="entry name" value="NADH-dep_flavin_reductase"/>
</dbReference>
<dbReference type="GeneID" id="95553294"/>
<dbReference type="InterPro" id="IPR012349">
    <property type="entry name" value="Split_barrel_FMN-bd"/>
</dbReference>
<dbReference type="GO" id="GO:0042602">
    <property type="term" value="F:riboflavin reductase (NADPH) activity"/>
    <property type="evidence" value="ECO:0007669"/>
    <property type="project" value="TreeGrafter"/>
</dbReference>
<name>A0A1X7G5I4_TRICW</name>
<evidence type="ECO:0000256" key="2">
    <source>
        <dbReference type="ARBA" id="ARBA00023002"/>
    </source>
</evidence>
<dbReference type="AlphaFoldDB" id="A0A1X7G5I4"/>
<evidence type="ECO:0000313" key="5">
    <source>
        <dbReference type="Proteomes" id="UP000192911"/>
    </source>
</evidence>
<dbReference type="InterPro" id="IPR002563">
    <property type="entry name" value="Flavin_Rdtase-like_dom"/>
</dbReference>
<reference evidence="5" key="1">
    <citation type="submission" date="2017-04" db="EMBL/GenBank/DDBJ databases">
        <authorList>
            <person name="Varghese N."/>
            <person name="Submissions S."/>
        </authorList>
    </citation>
    <scope>NUCLEOTIDE SEQUENCE [LARGE SCALE GENOMIC DNA]</scope>
    <source>
        <strain evidence="5">Ballard 720</strain>
    </source>
</reference>
<dbReference type="Gene3D" id="2.30.110.10">
    <property type="entry name" value="Electron Transport, Fmn-binding Protein, Chain A"/>
    <property type="match status" value="1"/>
</dbReference>
<dbReference type="SMART" id="SM00903">
    <property type="entry name" value="Flavin_Reduct"/>
    <property type="match status" value="1"/>
</dbReference>
<protein>
    <submittedName>
        <fullName evidence="4">NADH-FMN oxidoreductase RutF, flavin reductase (DIM6/NTAB) family</fullName>
    </submittedName>
</protein>
<evidence type="ECO:0000259" key="3">
    <source>
        <dbReference type="SMART" id="SM00903"/>
    </source>
</evidence>
<evidence type="ECO:0000256" key="1">
    <source>
        <dbReference type="ARBA" id="ARBA00008898"/>
    </source>
</evidence>
<keyword evidence="2" id="KW-0560">Oxidoreductase</keyword>
<dbReference type="PANTHER" id="PTHR30466">
    <property type="entry name" value="FLAVIN REDUCTASE"/>
    <property type="match status" value="1"/>
</dbReference>
<proteinExistence type="inferred from homology"/>
<dbReference type="SUPFAM" id="SSF50475">
    <property type="entry name" value="FMN-binding split barrel"/>
    <property type="match status" value="1"/>
</dbReference>
<comment type="similarity">
    <text evidence="1">Belongs to the non-flavoprotein flavin reductase family.</text>
</comment>
<dbReference type="RefSeq" id="WP_158243475.1">
    <property type="nucleotide sequence ID" value="NZ_BSQD01000007.1"/>
</dbReference>
<keyword evidence="5" id="KW-1185">Reference proteome</keyword>